<dbReference type="Proteomes" id="UP000020492">
    <property type="component" value="Unassembled WGS sequence"/>
</dbReference>
<dbReference type="PATRIC" id="fig|1476583.3.peg.606"/>
<dbReference type="OrthoDB" id="66071at2"/>
<protein>
    <recommendedName>
        <fullName evidence="1">VWFA domain-containing protein</fullName>
    </recommendedName>
</protein>
<dbReference type="Gene3D" id="3.40.50.410">
    <property type="entry name" value="von Willebrand factor, type A domain"/>
    <property type="match status" value="1"/>
</dbReference>
<keyword evidence="3" id="KW-1185">Reference proteome</keyword>
<evidence type="ECO:0000259" key="1">
    <source>
        <dbReference type="Pfam" id="PF13519"/>
    </source>
</evidence>
<accession>A0A016QTS9</accession>
<gene>
    <name evidence="2" type="ORF">DEIPH_ctg009orf0037</name>
</gene>
<comment type="caution">
    <text evidence="2">The sequence shown here is derived from an EMBL/GenBank/DDBJ whole genome shotgun (WGS) entry which is preliminary data.</text>
</comment>
<dbReference type="STRING" id="1476583.DEIPH_ctg009orf0037"/>
<feature type="domain" description="VWFA" evidence="1">
    <location>
        <begin position="34"/>
        <end position="148"/>
    </location>
</feature>
<dbReference type="EMBL" id="JHAC01000009">
    <property type="protein sequence ID" value="EYB69292.1"/>
    <property type="molecule type" value="Genomic_DNA"/>
</dbReference>
<sequence>MSVSALVLHLLPLLAPVPLSASTLLGLSTPPLHVVIAADMTGSSKNPAYGYASQARLLAQSILLNQVRSGDTVTLLRVCSGVQTVADFRFQSKNGARLGKADILRYTAALTQPCTGKGSAITAALAQAKTAMARTAGVRDVAVLFTDGAVLDDPGRAALGRTVQGLLNAGDTRTLFIAGLSPEKGAGGDSIRDSFVKALGKGGADPRVLLAGAYDLSNVYPTFADAVNRARK</sequence>
<dbReference type="SUPFAM" id="SSF53300">
    <property type="entry name" value="vWA-like"/>
    <property type="match status" value="1"/>
</dbReference>
<dbReference type="Pfam" id="PF13519">
    <property type="entry name" value="VWA_2"/>
    <property type="match status" value="1"/>
</dbReference>
<organism evidence="2 3">
    <name type="scientific">Deinococcus phoenicis</name>
    <dbReference type="NCBI Taxonomy" id="1476583"/>
    <lineage>
        <taxon>Bacteria</taxon>
        <taxon>Thermotogati</taxon>
        <taxon>Deinococcota</taxon>
        <taxon>Deinococci</taxon>
        <taxon>Deinococcales</taxon>
        <taxon>Deinococcaceae</taxon>
        <taxon>Deinococcus</taxon>
    </lineage>
</organism>
<dbReference type="AlphaFoldDB" id="A0A016QTS9"/>
<evidence type="ECO:0000313" key="2">
    <source>
        <dbReference type="EMBL" id="EYB69292.1"/>
    </source>
</evidence>
<dbReference type="InterPro" id="IPR036465">
    <property type="entry name" value="vWFA_dom_sf"/>
</dbReference>
<reference evidence="2 3" key="1">
    <citation type="submission" date="2014-03" db="EMBL/GenBank/DDBJ databases">
        <title>Draft genome sequence of Deinococcus phoenicis 1P10ME.</title>
        <authorList>
            <person name="Stepanov V.G."/>
            <person name="Vaishampayan P."/>
            <person name="Venkateswaran K."/>
            <person name="Fox G.E."/>
        </authorList>
    </citation>
    <scope>NUCLEOTIDE SEQUENCE [LARGE SCALE GENOMIC DNA]</scope>
    <source>
        <strain evidence="2 3">1P10ME</strain>
    </source>
</reference>
<dbReference type="InterPro" id="IPR002035">
    <property type="entry name" value="VWF_A"/>
</dbReference>
<name>A0A016QTS9_9DEIO</name>
<dbReference type="RefSeq" id="WP_034353634.1">
    <property type="nucleotide sequence ID" value="NZ_JHAC01000009.1"/>
</dbReference>
<evidence type="ECO:0000313" key="3">
    <source>
        <dbReference type="Proteomes" id="UP000020492"/>
    </source>
</evidence>
<proteinExistence type="predicted"/>